<protein>
    <recommendedName>
        <fullName evidence="9">Sterol 14-demethylase</fullName>
    </recommendedName>
</protein>
<keyword evidence="7" id="KW-0812">Transmembrane</keyword>
<dbReference type="AlphaFoldDB" id="A0A7S0UU60"/>
<dbReference type="InterPro" id="IPR002403">
    <property type="entry name" value="Cyt_P450_E_grp-IV"/>
</dbReference>
<evidence type="ECO:0000256" key="3">
    <source>
        <dbReference type="ARBA" id="ARBA00022723"/>
    </source>
</evidence>
<evidence type="ECO:0000256" key="5">
    <source>
        <dbReference type="PIRSR" id="PIRSR602403-1"/>
    </source>
</evidence>
<dbReference type="GO" id="GO:0020037">
    <property type="term" value="F:heme binding"/>
    <property type="evidence" value="ECO:0007669"/>
    <property type="project" value="InterPro"/>
</dbReference>
<dbReference type="GO" id="GO:0004497">
    <property type="term" value="F:monooxygenase activity"/>
    <property type="evidence" value="ECO:0007669"/>
    <property type="project" value="UniProtKB-KW"/>
</dbReference>
<dbReference type="Pfam" id="PF00067">
    <property type="entry name" value="p450"/>
    <property type="match status" value="1"/>
</dbReference>
<dbReference type="PRINTS" id="PR00385">
    <property type="entry name" value="P450"/>
</dbReference>
<evidence type="ECO:0000256" key="6">
    <source>
        <dbReference type="RuleBase" id="RU000461"/>
    </source>
</evidence>
<sequence length="490" mass="55939">MGYFDELTLQTAALHAVILLLTACIGRIIYNNLPSKRPPIFEGIPYVGGLIKFASGPWNLVQDGYKNFGEIFTVPVAHKRVTFLIGPDVAPHFFKAAEDEMSQSEVYDFNIPTFGPGVVFDVELKVRVEQFRFFTEALKKDRLKKYVPLFVEEAESYFSKWGDSGVVDFKEEFSRLITLTASRTLLGREVREQMFERVSELLHELDEGMVPLSVFFPYLPIPPHQKRDRARKELSSVFSKIIRARRASGAREEDVLQQFIDARYQNVYNGRALTEEEITGLLIAVLFAGQHTSSITTSWTGIFMNAYKKNGWDPAVTEQKAILAKHGNELSFDILQDMEVLQRCIMEALRMHPPLLLLMRYARAPFNVTTSSGKDYVVPKGDVVVVSPNFSHMLPHLFERPESYEPDRFTAPRDEDKKKTFTYIGFGGGRHACIGANFAYLQIKTIWSVLMRNFEFELLDPVPEADYDSMVIGPKPCRIKYTRRKTPLTA</sequence>
<evidence type="ECO:0008006" key="9">
    <source>
        <dbReference type="Google" id="ProtNLM"/>
    </source>
</evidence>
<dbReference type="InterPro" id="IPR036396">
    <property type="entry name" value="Cyt_P450_sf"/>
</dbReference>
<comment type="cofactor">
    <cofactor evidence="5">
        <name>heme</name>
        <dbReference type="ChEBI" id="CHEBI:30413"/>
    </cofactor>
</comment>
<evidence type="ECO:0000256" key="1">
    <source>
        <dbReference type="ARBA" id="ARBA00010617"/>
    </source>
</evidence>
<keyword evidence="2 5" id="KW-0349">Heme</keyword>
<dbReference type="PANTHER" id="PTHR24304:SF2">
    <property type="entry name" value="24-HYDROXYCHOLESTEROL 7-ALPHA-HYDROXYLASE"/>
    <property type="match status" value="1"/>
</dbReference>
<comment type="similarity">
    <text evidence="1 6">Belongs to the cytochrome P450 family.</text>
</comment>
<name>A0A7S0UU60_9CHLO</name>
<evidence type="ECO:0000256" key="4">
    <source>
        <dbReference type="ARBA" id="ARBA00023004"/>
    </source>
</evidence>
<dbReference type="SUPFAM" id="SSF48264">
    <property type="entry name" value="Cytochrome P450"/>
    <property type="match status" value="1"/>
</dbReference>
<dbReference type="Gene3D" id="1.10.630.10">
    <property type="entry name" value="Cytochrome P450"/>
    <property type="match status" value="1"/>
</dbReference>
<keyword evidence="4 5" id="KW-0408">Iron</keyword>
<evidence type="ECO:0000256" key="2">
    <source>
        <dbReference type="ARBA" id="ARBA00022617"/>
    </source>
</evidence>
<dbReference type="InterPro" id="IPR017972">
    <property type="entry name" value="Cyt_P450_CS"/>
</dbReference>
<feature type="binding site" description="axial binding residue" evidence="5">
    <location>
        <position position="433"/>
    </location>
    <ligand>
        <name>heme</name>
        <dbReference type="ChEBI" id="CHEBI:30413"/>
    </ligand>
    <ligandPart>
        <name>Fe</name>
        <dbReference type="ChEBI" id="CHEBI:18248"/>
    </ligandPart>
</feature>
<keyword evidence="6" id="KW-0560">Oxidoreductase</keyword>
<dbReference type="PROSITE" id="PS00086">
    <property type="entry name" value="CYTOCHROME_P450"/>
    <property type="match status" value="1"/>
</dbReference>
<keyword evidence="7" id="KW-0472">Membrane</keyword>
<gene>
    <name evidence="8" type="ORF">PPAR00522_LOCUS5680</name>
</gene>
<keyword evidence="3 5" id="KW-0479">Metal-binding</keyword>
<dbReference type="GO" id="GO:0005506">
    <property type="term" value="F:iron ion binding"/>
    <property type="evidence" value="ECO:0007669"/>
    <property type="project" value="InterPro"/>
</dbReference>
<dbReference type="InterPro" id="IPR001128">
    <property type="entry name" value="Cyt_P450"/>
</dbReference>
<accession>A0A7S0UU60</accession>
<reference evidence="8" key="1">
    <citation type="submission" date="2021-01" db="EMBL/GenBank/DDBJ databases">
        <authorList>
            <person name="Corre E."/>
            <person name="Pelletier E."/>
            <person name="Niang G."/>
            <person name="Scheremetjew M."/>
            <person name="Finn R."/>
            <person name="Kale V."/>
            <person name="Holt S."/>
            <person name="Cochrane G."/>
            <person name="Meng A."/>
            <person name="Brown T."/>
            <person name="Cohen L."/>
        </authorList>
    </citation>
    <scope>NUCLEOTIDE SEQUENCE</scope>
    <source>
        <strain evidence="8">SAG 63-3</strain>
    </source>
</reference>
<feature type="transmembrane region" description="Helical" evidence="7">
    <location>
        <begin position="12"/>
        <end position="30"/>
    </location>
</feature>
<dbReference type="PANTHER" id="PTHR24304">
    <property type="entry name" value="CYTOCHROME P450 FAMILY 7"/>
    <property type="match status" value="1"/>
</dbReference>
<organism evidence="8">
    <name type="scientific">Polytomella parva</name>
    <dbReference type="NCBI Taxonomy" id="51329"/>
    <lineage>
        <taxon>Eukaryota</taxon>
        <taxon>Viridiplantae</taxon>
        <taxon>Chlorophyta</taxon>
        <taxon>core chlorophytes</taxon>
        <taxon>Chlorophyceae</taxon>
        <taxon>CS clade</taxon>
        <taxon>Chlamydomonadales</taxon>
        <taxon>Chlamydomonadaceae</taxon>
        <taxon>Polytomella</taxon>
    </lineage>
</organism>
<evidence type="ECO:0000256" key="7">
    <source>
        <dbReference type="SAM" id="Phobius"/>
    </source>
</evidence>
<proteinExistence type="inferred from homology"/>
<dbReference type="GO" id="GO:0016705">
    <property type="term" value="F:oxidoreductase activity, acting on paired donors, with incorporation or reduction of molecular oxygen"/>
    <property type="evidence" value="ECO:0007669"/>
    <property type="project" value="InterPro"/>
</dbReference>
<dbReference type="CDD" id="cd11042">
    <property type="entry name" value="CYP51-like"/>
    <property type="match status" value="1"/>
</dbReference>
<dbReference type="EMBL" id="HBFM01008889">
    <property type="protein sequence ID" value="CAD8769282.1"/>
    <property type="molecule type" value="Transcribed_RNA"/>
</dbReference>
<evidence type="ECO:0000313" key="8">
    <source>
        <dbReference type="EMBL" id="CAD8769282.1"/>
    </source>
</evidence>
<dbReference type="InterPro" id="IPR050529">
    <property type="entry name" value="CYP450_sterol_14alpha_dmase"/>
</dbReference>
<keyword evidence="7" id="KW-1133">Transmembrane helix</keyword>
<keyword evidence="6" id="KW-0503">Monooxygenase</keyword>
<dbReference type="PRINTS" id="PR00465">
    <property type="entry name" value="EP450IV"/>
</dbReference>